<keyword evidence="7" id="KW-0446">Lipid-binding</keyword>
<name>A0A131XRI5_IXORI</name>
<reference evidence="12" key="1">
    <citation type="submission" date="2016-02" db="EMBL/GenBank/DDBJ databases">
        <title>RNAseq analyses of the midgut from blood- or serum-fed Ixodes ricinus ticks.</title>
        <authorList>
            <person name="Perner J."/>
            <person name="Provaznik J."/>
            <person name="Schrenkova J."/>
            <person name="Urbanova V."/>
            <person name="Ribeiro J.M."/>
            <person name="Kopacek P."/>
        </authorList>
    </citation>
    <scope>NUCLEOTIDE SEQUENCE</scope>
    <source>
        <tissue evidence="12">Gut</tissue>
    </source>
</reference>
<keyword evidence="2" id="KW-0813">Transport</keyword>
<feature type="region of interest" description="Disordered" evidence="9">
    <location>
        <begin position="265"/>
        <end position="285"/>
    </location>
</feature>
<keyword evidence="4" id="KW-0256">Endoplasmic reticulum</keyword>
<feature type="region of interest" description="Disordered" evidence="9">
    <location>
        <begin position="180"/>
        <end position="237"/>
    </location>
</feature>
<dbReference type="CDD" id="cd21675">
    <property type="entry name" value="SMP_TEX2"/>
    <property type="match status" value="1"/>
</dbReference>
<evidence type="ECO:0000256" key="7">
    <source>
        <dbReference type="ARBA" id="ARBA00023121"/>
    </source>
</evidence>
<accession>A0A131XRI5</accession>
<dbReference type="PANTHER" id="PTHR13466:SF0">
    <property type="entry name" value="SMP-LTD DOMAIN-CONTAINING PROTEIN"/>
    <property type="match status" value="1"/>
</dbReference>
<dbReference type="GO" id="GO:0006869">
    <property type="term" value="P:lipid transport"/>
    <property type="evidence" value="ECO:0007669"/>
    <property type="project" value="UniProtKB-KW"/>
</dbReference>
<keyword evidence="6" id="KW-0445">Lipid transport</keyword>
<evidence type="ECO:0000256" key="5">
    <source>
        <dbReference type="ARBA" id="ARBA00022989"/>
    </source>
</evidence>
<evidence type="ECO:0000256" key="8">
    <source>
        <dbReference type="ARBA" id="ARBA00023136"/>
    </source>
</evidence>
<evidence type="ECO:0000259" key="11">
    <source>
        <dbReference type="PROSITE" id="PS51847"/>
    </source>
</evidence>
<feature type="compositionally biased region" description="Basic and acidic residues" evidence="9">
    <location>
        <begin position="270"/>
        <end position="279"/>
    </location>
</feature>
<sequence length="615" mass="70058">MAVGVLAVVLPLPSFLSGLIVGCVVSLLVFSLAWFMYVPTRRRHLFEIPDYRKMAPLRVPHQVGGDSGRNDVASYEGWMCQLPFETEYHIETHHMNNTQSVHLVLVGSTLRLRRPKHAMPRRAMWNEKRPEPLFVGQRHFNLAAAKVMLLPEKLSKERLWNRKYPICLLVPSEEHYSQQTRDPWASLPESPSCSPDDDLPREYRDCSTAGRDAAASKDASAKDGGRESGAKDGHSPSDHEVLYLFARTCREKEEWFRRFQQAIRSSNPDARPKRPRSSDDCDDPPLLYDSYMTQLTKKHQEQPGLQHRGSGGRASIALATGGLSSNVAASSLLRTTTTASSSSTQWINVLVGRLFYDVFTCQEWSDVVRQRIQRKLNRIKVPFFMEELTVTEIHLGSQLPYIRRTSEAVVDKQGTWVDLDLTYNGAFQMTLSTKLNLMRLKKSQHEEMQSFTMNHDGSEEESAVSSEEEDGLERPESSTISKDAPAGTGKKLLDLVDKIAQSKYFQQATENRYIKRKMEEVSNTPLVLTVEVSHLVGTLALNVPPPPTDRIWYGFRTLPRMELVARPKLGEKEVTFARVTERIEKMLFLEFQRILVMPNMDDFMIPIMHSYLPEC</sequence>
<feature type="compositionally biased region" description="Acidic residues" evidence="9">
    <location>
        <begin position="458"/>
        <end position="471"/>
    </location>
</feature>
<dbReference type="GO" id="GO:0005789">
    <property type="term" value="C:endoplasmic reticulum membrane"/>
    <property type="evidence" value="ECO:0007669"/>
    <property type="project" value="UniProtKB-SubCell"/>
</dbReference>
<keyword evidence="8 10" id="KW-0472">Membrane</keyword>
<evidence type="ECO:0000256" key="3">
    <source>
        <dbReference type="ARBA" id="ARBA00022692"/>
    </source>
</evidence>
<keyword evidence="5 10" id="KW-1133">Transmembrane helix</keyword>
<evidence type="ECO:0000256" key="1">
    <source>
        <dbReference type="ARBA" id="ARBA00004586"/>
    </source>
</evidence>
<feature type="compositionally biased region" description="Basic and acidic residues" evidence="9">
    <location>
        <begin position="219"/>
        <end position="237"/>
    </location>
</feature>
<comment type="subcellular location">
    <subcellularLocation>
        <location evidence="1">Endoplasmic reticulum membrane</location>
    </subcellularLocation>
</comment>
<dbReference type="PANTHER" id="PTHR13466">
    <property type="entry name" value="TEX2 PROTEIN-RELATED"/>
    <property type="match status" value="1"/>
</dbReference>
<feature type="domain" description="SMP-LTD" evidence="11">
    <location>
        <begin position="340"/>
        <end position="606"/>
    </location>
</feature>
<feature type="transmembrane region" description="Helical" evidence="10">
    <location>
        <begin position="15"/>
        <end position="37"/>
    </location>
</feature>
<dbReference type="EMBL" id="GEFM01006559">
    <property type="protein sequence ID" value="JAP69237.1"/>
    <property type="molecule type" value="mRNA"/>
</dbReference>
<dbReference type="GO" id="GO:0008289">
    <property type="term" value="F:lipid binding"/>
    <property type="evidence" value="ECO:0007669"/>
    <property type="project" value="UniProtKB-KW"/>
</dbReference>
<evidence type="ECO:0000313" key="12">
    <source>
        <dbReference type="EMBL" id="JAP69237.1"/>
    </source>
</evidence>
<organism evidence="12">
    <name type="scientific">Ixodes ricinus</name>
    <name type="common">Common tick</name>
    <name type="synonym">Acarus ricinus</name>
    <dbReference type="NCBI Taxonomy" id="34613"/>
    <lineage>
        <taxon>Eukaryota</taxon>
        <taxon>Metazoa</taxon>
        <taxon>Ecdysozoa</taxon>
        <taxon>Arthropoda</taxon>
        <taxon>Chelicerata</taxon>
        <taxon>Arachnida</taxon>
        <taxon>Acari</taxon>
        <taxon>Parasitiformes</taxon>
        <taxon>Ixodida</taxon>
        <taxon>Ixodoidea</taxon>
        <taxon>Ixodidae</taxon>
        <taxon>Ixodinae</taxon>
        <taxon>Ixodes</taxon>
    </lineage>
</organism>
<feature type="region of interest" description="Disordered" evidence="9">
    <location>
        <begin position="446"/>
        <end position="485"/>
    </location>
</feature>
<evidence type="ECO:0000256" key="9">
    <source>
        <dbReference type="SAM" id="MobiDB-lite"/>
    </source>
</evidence>
<evidence type="ECO:0000256" key="10">
    <source>
        <dbReference type="SAM" id="Phobius"/>
    </source>
</evidence>
<feature type="compositionally biased region" description="Low complexity" evidence="9">
    <location>
        <begin position="209"/>
        <end position="218"/>
    </location>
</feature>
<evidence type="ECO:0000256" key="4">
    <source>
        <dbReference type="ARBA" id="ARBA00022824"/>
    </source>
</evidence>
<dbReference type="InterPro" id="IPR031468">
    <property type="entry name" value="SMP_LBD"/>
</dbReference>
<proteinExistence type="evidence at transcript level"/>
<keyword evidence="3 10" id="KW-0812">Transmembrane</keyword>
<protein>
    <submittedName>
        <fullName evidence="12">Putative testis-expressed sequence 2 protein</fullName>
    </submittedName>
</protein>
<dbReference type="Pfam" id="PF10296">
    <property type="entry name" value="MMM1"/>
    <property type="match status" value="1"/>
</dbReference>
<dbReference type="InterPro" id="IPR019411">
    <property type="entry name" value="MMM1_dom"/>
</dbReference>
<evidence type="ECO:0000256" key="2">
    <source>
        <dbReference type="ARBA" id="ARBA00022448"/>
    </source>
</evidence>
<dbReference type="PROSITE" id="PS51847">
    <property type="entry name" value="SMP"/>
    <property type="match status" value="1"/>
</dbReference>
<dbReference type="AlphaFoldDB" id="A0A131XRI5"/>
<evidence type="ECO:0000256" key="6">
    <source>
        <dbReference type="ARBA" id="ARBA00023055"/>
    </source>
</evidence>